<accession>A0A920CNU6</accession>
<gene>
    <name evidence="16" type="ORF">J34TS1_04950</name>
</gene>
<sequence>MKQLAFLFLYIILLLGIRWVWFDVFDDSQQMQAVQGVVDLRGMKFDNKHTVTLDGEWEFYPDRLISNSEAIRPEGKRDYVQVPGDWRGGWHGNKSDSYGYGTYRLRILADPLDQPFGLWVQEIKTSSIIEFNGQTAAEFGHPAGVESAYQPREVSYTASYNANGQKEIELLVQVANFDHPHQGGLTRSVRFGSQAAVEFQRWYSIGFQMVTFIIFLLHGFYAVILFCLHPKEKAFLVFALLLLAAGITVVSDHDSLLMLWLPLNYTWGLKIKILSYLWLAFFMLMMGRAFSGETRRGKLFYVYVALHGIYSAFLLVSPASFVHDSYVFKIFSTLYLFPVLWFVYLVGKMVYNNRQDSFFLLLSAASILSGIIWGGFVQHSSQNTVYFPVYVIAALIGFSAYWFKRYFRNAAENARLNEQLQEADERKNRFLANTSHELRTPLHGIINIAQSVVTRERRTLNSKSYADMELLISISRRMSGMLNDLLDIARLKEQQIVLKQEPLRIQAVVSGVVDMLSFMVERKPVQLKMSMLESLPPVYADEKRLVQIIFNLMHNAVKYTDEGSVTVSARAQGKQVIIHVADTGHGIAKPLQKQIFMPYEQGEGAAGSGGIGLGLSICKQLVELHGGKLSVDSEPGKGSVFSFNLPIAEHAASRLKLSGDPNSSLKEELGKIPSSRLLFSDAAATAETALISETIAYAGESSPGKMNLLVVEDDPVNLKVLAGIFHEDKYRIGTAASAREALDMLESEPWDLLISDVMMPHMSGYELTKIVRERFTISELPVLLLTARSQPEDIYAGFMAGANDYVAKPVDAMELKYRVLSLATLKQSVSDRLRMEAAYLQTQIQPHFLFNTINSIMALSEFDLDRMRDLAEAFTSYLRISIDFLNAEQLVPLSHELNLVEAYLYIEQERFKDRLSVEWELAPGLSLNVPPLTLQPLVENAVKHGLLSRLQGGTVRIRVIRKRNATLFEVKDNGKGMTEEEVKHLLNSSKRMPKSGIGLLNTNRRLLQRYGQGLMIESQPGVGTMISFVIPDPQ</sequence>
<keyword evidence="8" id="KW-0418">Kinase</keyword>
<evidence type="ECO:0000256" key="11">
    <source>
        <dbReference type="ARBA" id="ARBA00023136"/>
    </source>
</evidence>
<dbReference type="GO" id="GO:0005524">
    <property type="term" value="F:ATP binding"/>
    <property type="evidence" value="ECO:0007669"/>
    <property type="project" value="UniProtKB-KW"/>
</dbReference>
<evidence type="ECO:0000256" key="13">
    <source>
        <dbReference type="SAM" id="Phobius"/>
    </source>
</evidence>
<feature type="transmembrane region" description="Helical" evidence="13">
    <location>
        <begin position="299"/>
        <end position="320"/>
    </location>
</feature>
<dbReference type="InterPro" id="IPR036097">
    <property type="entry name" value="HisK_dim/P_sf"/>
</dbReference>
<keyword evidence="7" id="KW-0547">Nucleotide-binding</keyword>
<dbReference type="SUPFAM" id="SSF55874">
    <property type="entry name" value="ATPase domain of HSP90 chaperone/DNA topoisomerase II/histidine kinase"/>
    <property type="match status" value="2"/>
</dbReference>
<keyword evidence="5 12" id="KW-0597">Phosphoprotein</keyword>
<dbReference type="InterPro" id="IPR011623">
    <property type="entry name" value="7TMR_DISM_rcpt_extracell_dom1"/>
</dbReference>
<evidence type="ECO:0000256" key="4">
    <source>
        <dbReference type="ARBA" id="ARBA00022475"/>
    </source>
</evidence>
<feature type="transmembrane region" description="Helical" evidence="13">
    <location>
        <begin position="202"/>
        <end position="227"/>
    </location>
</feature>
<evidence type="ECO:0000313" key="17">
    <source>
        <dbReference type="Proteomes" id="UP000682811"/>
    </source>
</evidence>
<evidence type="ECO:0000256" key="8">
    <source>
        <dbReference type="ARBA" id="ARBA00022777"/>
    </source>
</evidence>
<dbReference type="PROSITE" id="PS50110">
    <property type="entry name" value="RESPONSE_REGULATORY"/>
    <property type="match status" value="1"/>
</dbReference>
<keyword evidence="10" id="KW-0902">Two-component regulatory system</keyword>
<keyword evidence="13" id="KW-0812">Transmembrane</keyword>
<keyword evidence="11 13" id="KW-0472">Membrane</keyword>
<evidence type="ECO:0000256" key="9">
    <source>
        <dbReference type="ARBA" id="ARBA00022840"/>
    </source>
</evidence>
<comment type="subcellular location">
    <subcellularLocation>
        <location evidence="2">Cell membrane</location>
    </subcellularLocation>
</comment>
<dbReference type="SMART" id="SM00387">
    <property type="entry name" value="HATPase_c"/>
    <property type="match status" value="2"/>
</dbReference>
<dbReference type="CDD" id="cd00082">
    <property type="entry name" value="HisKA"/>
    <property type="match status" value="1"/>
</dbReference>
<dbReference type="SMART" id="SM00388">
    <property type="entry name" value="HisKA"/>
    <property type="match status" value="1"/>
</dbReference>
<feature type="modified residue" description="4-aspartylphosphate" evidence="12">
    <location>
        <position position="756"/>
    </location>
</feature>
<dbReference type="RefSeq" id="WP_212976898.1">
    <property type="nucleotide sequence ID" value="NZ_AP025343.1"/>
</dbReference>
<feature type="domain" description="Histidine kinase" evidence="14">
    <location>
        <begin position="934"/>
        <end position="1034"/>
    </location>
</feature>
<dbReference type="Gene3D" id="1.10.287.130">
    <property type="match status" value="1"/>
</dbReference>
<feature type="transmembrane region" description="Helical" evidence="13">
    <location>
        <begin position="234"/>
        <end position="251"/>
    </location>
</feature>
<organism evidence="16 17">
    <name type="scientific">Paenibacillus azoreducens</name>
    <dbReference type="NCBI Taxonomy" id="116718"/>
    <lineage>
        <taxon>Bacteria</taxon>
        <taxon>Bacillati</taxon>
        <taxon>Bacillota</taxon>
        <taxon>Bacilli</taxon>
        <taxon>Bacillales</taxon>
        <taxon>Paenibacillaceae</taxon>
        <taxon>Paenibacillus</taxon>
    </lineage>
</organism>
<dbReference type="PRINTS" id="PR00344">
    <property type="entry name" value="BCTRLSENSOR"/>
</dbReference>
<keyword evidence="4" id="KW-1003">Cell membrane</keyword>
<dbReference type="PROSITE" id="PS50109">
    <property type="entry name" value="HIS_KIN"/>
    <property type="match status" value="2"/>
</dbReference>
<dbReference type="Pfam" id="PF02518">
    <property type="entry name" value="HATPase_c"/>
    <property type="match status" value="2"/>
</dbReference>
<evidence type="ECO:0000256" key="6">
    <source>
        <dbReference type="ARBA" id="ARBA00022679"/>
    </source>
</evidence>
<dbReference type="Pfam" id="PF07695">
    <property type="entry name" value="7TMR-DISM_7TM"/>
    <property type="match status" value="1"/>
</dbReference>
<evidence type="ECO:0000256" key="1">
    <source>
        <dbReference type="ARBA" id="ARBA00000085"/>
    </source>
</evidence>
<dbReference type="InterPro" id="IPR036890">
    <property type="entry name" value="HATPase_C_sf"/>
</dbReference>
<dbReference type="GO" id="GO:0005886">
    <property type="term" value="C:plasma membrane"/>
    <property type="evidence" value="ECO:0007669"/>
    <property type="project" value="UniProtKB-SubCell"/>
</dbReference>
<protein>
    <recommendedName>
        <fullName evidence="3">histidine kinase</fullName>
        <ecNumber evidence="3">2.7.13.3</ecNumber>
    </recommendedName>
</protein>
<dbReference type="EMBL" id="BORT01000002">
    <property type="protein sequence ID" value="GIO45730.1"/>
    <property type="molecule type" value="Genomic_DNA"/>
</dbReference>
<dbReference type="SMART" id="SM00448">
    <property type="entry name" value="REC"/>
    <property type="match status" value="1"/>
</dbReference>
<dbReference type="Gene3D" id="3.30.565.10">
    <property type="entry name" value="Histidine kinase-like ATPase, C-terminal domain"/>
    <property type="match status" value="2"/>
</dbReference>
<comment type="catalytic activity">
    <reaction evidence="1">
        <text>ATP + protein L-histidine = ADP + protein N-phospho-L-histidine.</text>
        <dbReference type="EC" id="2.7.13.3"/>
    </reaction>
</comment>
<dbReference type="Proteomes" id="UP000682811">
    <property type="component" value="Unassembled WGS sequence"/>
</dbReference>
<feature type="domain" description="Response regulatory" evidence="15">
    <location>
        <begin position="707"/>
        <end position="823"/>
    </location>
</feature>
<evidence type="ECO:0000256" key="10">
    <source>
        <dbReference type="ARBA" id="ARBA00023012"/>
    </source>
</evidence>
<keyword evidence="13" id="KW-1133">Transmembrane helix</keyword>
<dbReference type="CDD" id="cd17574">
    <property type="entry name" value="REC_OmpR"/>
    <property type="match status" value="1"/>
</dbReference>
<dbReference type="InterPro" id="IPR011006">
    <property type="entry name" value="CheY-like_superfamily"/>
</dbReference>
<dbReference type="InterPro" id="IPR001789">
    <property type="entry name" value="Sig_transdc_resp-reg_receiver"/>
</dbReference>
<dbReference type="AlphaFoldDB" id="A0A920CNU6"/>
<feature type="transmembrane region" description="Helical" evidence="13">
    <location>
        <begin position="385"/>
        <end position="403"/>
    </location>
</feature>
<feature type="transmembrane region" description="Helical" evidence="13">
    <location>
        <begin position="326"/>
        <end position="346"/>
    </location>
</feature>
<dbReference type="Pfam" id="PF06580">
    <property type="entry name" value="His_kinase"/>
    <property type="match status" value="1"/>
</dbReference>
<dbReference type="GO" id="GO:0000155">
    <property type="term" value="F:phosphorelay sensor kinase activity"/>
    <property type="evidence" value="ECO:0007669"/>
    <property type="project" value="InterPro"/>
</dbReference>
<reference evidence="16 17" key="1">
    <citation type="submission" date="2021-03" db="EMBL/GenBank/DDBJ databases">
        <title>Antimicrobial resistance genes in bacteria isolated from Japanese honey, and their potential for conferring macrolide and lincosamide resistance in the American foulbrood pathogen Paenibacillus larvae.</title>
        <authorList>
            <person name="Okamoto M."/>
            <person name="Kumagai M."/>
            <person name="Kanamori H."/>
            <person name="Takamatsu D."/>
        </authorList>
    </citation>
    <scope>NUCLEOTIDE SEQUENCE [LARGE SCALE GENOMIC DNA]</scope>
    <source>
        <strain evidence="16 17">J34TS1</strain>
    </source>
</reference>
<dbReference type="Pfam" id="PF00072">
    <property type="entry name" value="Response_reg"/>
    <property type="match status" value="1"/>
</dbReference>
<dbReference type="InterPro" id="IPR003661">
    <property type="entry name" value="HisK_dim/P_dom"/>
</dbReference>
<dbReference type="SUPFAM" id="SSF52172">
    <property type="entry name" value="CheY-like"/>
    <property type="match status" value="1"/>
</dbReference>
<evidence type="ECO:0000256" key="2">
    <source>
        <dbReference type="ARBA" id="ARBA00004236"/>
    </source>
</evidence>
<dbReference type="PANTHER" id="PTHR43047">
    <property type="entry name" value="TWO-COMPONENT HISTIDINE PROTEIN KINASE"/>
    <property type="match status" value="1"/>
</dbReference>
<feature type="domain" description="Histidine kinase" evidence="14">
    <location>
        <begin position="433"/>
        <end position="649"/>
    </location>
</feature>
<evidence type="ECO:0000256" key="5">
    <source>
        <dbReference type="ARBA" id="ARBA00022553"/>
    </source>
</evidence>
<dbReference type="GO" id="GO:0009927">
    <property type="term" value="F:histidine phosphotransfer kinase activity"/>
    <property type="evidence" value="ECO:0007669"/>
    <property type="project" value="TreeGrafter"/>
</dbReference>
<dbReference type="SUPFAM" id="SSF49785">
    <property type="entry name" value="Galactose-binding domain-like"/>
    <property type="match status" value="1"/>
</dbReference>
<evidence type="ECO:0000259" key="15">
    <source>
        <dbReference type="PROSITE" id="PS50110"/>
    </source>
</evidence>
<name>A0A920CNU6_9BACL</name>
<feature type="transmembrane region" description="Helical" evidence="13">
    <location>
        <begin position="358"/>
        <end position="379"/>
    </location>
</feature>
<dbReference type="FunFam" id="3.30.565.10:FF:000023">
    <property type="entry name" value="PAS domain-containing sensor histidine kinase"/>
    <property type="match status" value="1"/>
</dbReference>
<dbReference type="Pfam" id="PF00512">
    <property type="entry name" value="HisKA"/>
    <property type="match status" value="1"/>
</dbReference>
<dbReference type="Gene3D" id="2.60.120.260">
    <property type="entry name" value="Galactose-binding domain-like"/>
    <property type="match status" value="1"/>
</dbReference>
<keyword evidence="17" id="KW-1185">Reference proteome</keyword>
<dbReference type="InterPro" id="IPR008979">
    <property type="entry name" value="Galactose-bd-like_sf"/>
</dbReference>
<dbReference type="InterPro" id="IPR004358">
    <property type="entry name" value="Sig_transdc_His_kin-like_C"/>
</dbReference>
<evidence type="ECO:0000256" key="3">
    <source>
        <dbReference type="ARBA" id="ARBA00012438"/>
    </source>
</evidence>
<comment type="caution">
    <text evidence="16">The sequence shown here is derived from an EMBL/GenBank/DDBJ whole genome shotgun (WGS) entry which is preliminary data.</text>
</comment>
<proteinExistence type="predicted"/>
<dbReference type="PANTHER" id="PTHR43047:SF72">
    <property type="entry name" value="OSMOSENSING HISTIDINE PROTEIN KINASE SLN1"/>
    <property type="match status" value="1"/>
</dbReference>
<dbReference type="InterPro" id="IPR010559">
    <property type="entry name" value="Sig_transdc_His_kin_internal"/>
</dbReference>
<dbReference type="SUPFAM" id="SSF47384">
    <property type="entry name" value="Homodimeric domain of signal transducing histidine kinase"/>
    <property type="match status" value="1"/>
</dbReference>
<dbReference type="InterPro" id="IPR005467">
    <property type="entry name" value="His_kinase_dom"/>
</dbReference>
<dbReference type="EC" id="2.7.13.3" evidence="3"/>
<evidence type="ECO:0000256" key="7">
    <source>
        <dbReference type="ARBA" id="ARBA00022741"/>
    </source>
</evidence>
<evidence type="ECO:0000256" key="12">
    <source>
        <dbReference type="PROSITE-ProRule" id="PRU00169"/>
    </source>
</evidence>
<dbReference type="InterPro" id="IPR003594">
    <property type="entry name" value="HATPase_dom"/>
</dbReference>
<keyword evidence="9" id="KW-0067">ATP-binding</keyword>
<keyword evidence="6" id="KW-0808">Transferase</keyword>
<feature type="transmembrane region" description="Helical" evidence="13">
    <location>
        <begin position="271"/>
        <end position="287"/>
    </location>
</feature>
<dbReference type="Gene3D" id="3.40.50.2300">
    <property type="match status" value="1"/>
</dbReference>
<evidence type="ECO:0000259" key="14">
    <source>
        <dbReference type="PROSITE" id="PS50109"/>
    </source>
</evidence>
<evidence type="ECO:0000313" key="16">
    <source>
        <dbReference type="EMBL" id="GIO45730.1"/>
    </source>
</evidence>